<dbReference type="PANTHER" id="PTHR33154">
    <property type="entry name" value="TRANSCRIPTIONAL REGULATOR, ARSR FAMILY"/>
    <property type="match status" value="1"/>
</dbReference>
<dbReference type="SMART" id="SM00418">
    <property type="entry name" value="HTH_ARSR"/>
    <property type="match status" value="1"/>
</dbReference>
<keyword evidence="6" id="KW-1185">Reference proteome</keyword>
<proteinExistence type="predicted"/>
<gene>
    <name evidence="5" type="ORF">GCM10010412_069200</name>
</gene>
<protein>
    <recommendedName>
        <fullName evidence="4">HTH arsR-type domain-containing protein</fullName>
    </recommendedName>
</protein>
<dbReference type="InterPro" id="IPR001845">
    <property type="entry name" value="HTH_ArsR_DNA-bd_dom"/>
</dbReference>
<comment type="caution">
    <text evidence="5">The sequence shown here is derived from an EMBL/GenBank/DDBJ whole genome shotgun (WGS) entry which is preliminary data.</text>
</comment>
<accession>A0ABP6F3W1</accession>
<dbReference type="CDD" id="cd00090">
    <property type="entry name" value="HTH_ARSR"/>
    <property type="match status" value="1"/>
</dbReference>
<evidence type="ECO:0000256" key="2">
    <source>
        <dbReference type="ARBA" id="ARBA00023125"/>
    </source>
</evidence>
<dbReference type="Pfam" id="PF12840">
    <property type="entry name" value="HTH_20"/>
    <property type="match status" value="1"/>
</dbReference>
<dbReference type="InterPro" id="IPR011991">
    <property type="entry name" value="ArsR-like_HTH"/>
</dbReference>
<dbReference type="SUPFAM" id="SSF46785">
    <property type="entry name" value="Winged helix' DNA-binding domain"/>
    <property type="match status" value="1"/>
</dbReference>
<sequence length="157" mass="16633">MSDETDDRLLALEARVAALEAQLAAPAPRADDSGLFTYGGQASLGGYEWSWQVSRSPEWLLEQPSAQLAAVLAAAGHPARFEILKLLVTGPKPITELQAELGLASPGQLYHHLKTLTAAGLVDQPERGVYRVPPKAVFPVLALAAAAVDVARLTSLD</sequence>
<dbReference type="RefSeq" id="WP_346152387.1">
    <property type="nucleotide sequence ID" value="NZ_BAAATE010000023.1"/>
</dbReference>
<dbReference type="Gene3D" id="1.10.10.10">
    <property type="entry name" value="Winged helix-like DNA-binding domain superfamily/Winged helix DNA-binding domain"/>
    <property type="match status" value="1"/>
</dbReference>
<reference evidence="6" key="1">
    <citation type="journal article" date="2019" name="Int. J. Syst. Evol. Microbiol.">
        <title>The Global Catalogue of Microorganisms (GCM) 10K type strain sequencing project: providing services to taxonomists for standard genome sequencing and annotation.</title>
        <authorList>
            <consortium name="The Broad Institute Genomics Platform"/>
            <consortium name="The Broad Institute Genome Sequencing Center for Infectious Disease"/>
            <person name="Wu L."/>
            <person name="Ma J."/>
        </authorList>
    </citation>
    <scope>NUCLEOTIDE SEQUENCE [LARGE SCALE GENOMIC DNA]</scope>
    <source>
        <strain evidence="6">JCM 6835</strain>
    </source>
</reference>
<keyword evidence="1" id="KW-0805">Transcription regulation</keyword>
<evidence type="ECO:0000313" key="5">
    <source>
        <dbReference type="EMBL" id="GAA2683447.1"/>
    </source>
</evidence>
<dbReference type="InterPro" id="IPR036390">
    <property type="entry name" value="WH_DNA-bd_sf"/>
</dbReference>
<name>A0ABP6F3W1_9ACTN</name>
<dbReference type="Proteomes" id="UP001501666">
    <property type="component" value="Unassembled WGS sequence"/>
</dbReference>
<dbReference type="InterPro" id="IPR036388">
    <property type="entry name" value="WH-like_DNA-bd_sf"/>
</dbReference>
<dbReference type="InterPro" id="IPR051081">
    <property type="entry name" value="HTH_MetalResp_TranReg"/>
</dbReference>
<keyword evidence="3" id="KW-0804">Transcription</keyword>
<dbReference type="EMBL" id="BAAATE010000023">
    <property type="protein sequence ID" value="GAA2683447.1"/>
    <property type="molecule type" value="Genomic_DNA"/>
</dbReference>
<evidence type="ECO:0000259" key="4">
    <source>
        <dbReference type="SMART" id="SM00418"/>
    </source>
</evidence>
<evidence type="ECO:0000313" key="6">
    <source>
        <dbReference type="Proteomes" id="UP001501666"/>
    </source>
</evidence>
<organism evidence="5 6">
    <name type="scientific">Nonomuraea recticatena</name>
    <dbReference type="NCBI Taxonomy" id="46178"/>
    <lineage>
        <taxon>Bacteria</taxon>
        <taxon>Bacillati</taxon>
        <taxon>Actinomycetota</taxon>
        <taxon>Actinomycetes</taxon>
        <taxon>Streptosporangiales</taxon>
        <taxon>Streptosporangiaceae</taxon>
        <taxon>Nonomuraea</taxon>
    </lineage>
</organism>
<evidence type="ECO:0000256" key="1">
    <source>
        <dbReference type="ARBA" id="ARBA00023015"/>
    </source>
</evidence>
<keyword evidence="2" id="KW-0238">DNA-binding</keyword>
<feature type="domain" description="HTH arsR-type" evidence="4">
    <location>
        <begin position="70"/>
        <end position="149"/>
    </location>
</feature>
<dbReference type="PANTHER" id="PTHR33154:SF18">
    <property type="entry name" value="ARSENICAL RESISTANCE OPERON REPRESSOR"/>
    <property type="match status" value="1"/>
</dbReference>
<evidence type="ECO:0000256" key="3">
    <source>
        <dbReference type="ARBA" id="ARBA00023163"/>
    </source>
</evidence>